<keyword evidence="1" id="KW-1133">Transmembrane helix</keyword>
<comment type="caution">
    <text evidence="2">The sequence shown here is derived from an EMBL/GenBank/DDBJ whole genome shotgun (WGS) entry which is preliminary data.</text>
</comment>
<evidence type="ECO:0000313" key="3">
    <source>
        <dbReference type="Proteomes" id="UP000224974"/>
    </source>
</evidence>
<reference evidence="3" key="1">
    <citation type="submission" date="2017-09" db="EMBL/GenBank/DDBJ databases">
        <title>FDA dAtabase for Regulatory Grade micrObial Sequences (FDA-ARGOS): Supporting development and validation of Infectious Disease Dx tests.</title>
        <authorList>
            <person name="Minogue T."/>
            <person name="Wolcott M."/>
            <person name="Wasieloski L."/>
            <person name="Aguilar W."/>
            <person name="Moore D."/>
            <person name="Tallon L."/>
            <person name="Sadzewicz L."/>
            <person name="Ott S."/>
            <person name="Zhao X."/>
            <person name="Nagaraj S."/>
            <person name="Vavikolanu K."/>
            <person name="Aluvathingal J."/>
            <person name="Nadendla S."/>
            <person name="Sichtig H."/>
        </authorList>
    </citation>
    <scope>NUCLEOTIDE SEQUENCE [LARGE SCALE GENOMIC DNA]</scope>
    <source>
        <strain evidence="3">FDAARGOS_387</strain>
    </source>
</reference>
<sequence length="51" mass="5799">MVLLLLWVGASVVIGLCAQSRGRSFWLWFVISMIFDPLAGVIFYNIVVRLK</sequence>
<dbReference type="EMBL" id="PDDX01000001">
    <property type="protein sequence ID" value="PHI32739.1"/>
    <property type="molecule type" value="Genomic_DNA"/>
</dbReference>
<keyword evidence="1" id="KW-0472">Membrane</keyword>
<keyword evidence="1" id="KW-0812">Transmembrane</keyword>
<dbReference type="AlphaFoldDB" id="A0A2C6D1E2"/>
<proteinExistence type="predicted"/>
<evidence type="ECO:0000313" key="2">
    <source>
        <dbReference type="EMBL" id="PHI32739.1"/>
    </source>
</evidence>
<dbReference type="Proteomes" id="UP000224974">
    <property type="component" value="Unassembled WGS sequence"/>
</dbReference>
<protein>
    <submittedName>
        <fullName evidence="2">Uncharacterized protein</fullName>
    </submittedName>
</protein>
<organism evidence="2 3">
    <name type="scientific">Budvicia aquatica</name>
    <dbReference type="NCBI Taxonomy" id="82979"/>
    <lineage>
        <taxon>Bacteria</taxon>
        <taxon>Pseudomonadati</taxon>
        <taxon>Pseudomonadota</taxon>
        <taxon>Gammaproteobacteria</taxon>
        <taxon>Enterobacterales</taxon>
        <taxon>Budviciaceae</taxon>
        <taxon>Budvicia</taxon>
    </lineage>
</organism>
<gene>
    <name evidence="2" type="ORF">CRN84_17305</name>
</gene>
<name>A0A2C6D1E2_9GAMM</name>
<keyword evidence="3" id="KW-1185">Reference proteome</keyword>
<evidence type="ECO:0000256" key="1">
    <source>
        <dbReference type="SAM" id="Phobius"/>
    </source>
</evidence>
<accession>A0A2C6D1E2</accession>
<feature type="transmembrane region" description="Helical" evidence="1">
    <location>
        <begin position="25"/>
        <end position="47"/>
    </location>
</feature>